<evidence type="ECO:0000256" key="2">
    <source>
        <dbReference type="ARBA" id="ARBA00010323"/>
    </source>
</evidence>
<name>A0A5J5F7E7_9PEZI</name>
<dbReference type="GO" id="GO:0005783">
    <property type="term" value="C:endoplasmic reticulum"/>
    <property type="evidence" value="ECO:0007669"/>
    <property type="project" value="TreeGrafter"/>
</dbReference>
<comment type="subcellular location">
    <subcellularLocation>
        <location evidence="1">Membrane</location>
        <topology evidence="1">Multi-pass membrane protein</topology>
    </subcellularLocation>
</comment>
<dbReference type="InterPro" id="IPR051085">
    <property type="entry name" value="MB_O-acyltransferase"/>
</dbReference>
<dbReference type="EMBL" id="VXIS01000025">
    <property type="protein sequence ID" value="KAA8912337.1"/>
    <property type="molecule type" value="Genomic_DNA"/>
</dbReference>
<dbReference type="GO" id="GO:0006506">
    <property type="term" value="P:GPI anchor biosynthetic process"/>
    <property type="evidence" value="ECO:0007669"/>
    <property type="project" value="TreeGrafter"/>
</dbReference>
<comment type="caution">
    <text evidence="8">The sequence shown here is derived from an EMBL/GenBank/DDBJ whole genome shotgun (WGS) entry which is preliminary data.</text>
</comment>
<keyword evidence="3 7" id="KW-0812">Transmembrane</keyword>
<feature type="transmembrane region" description="Helical" evidence="7">
    <location>
        <begin position="581"/>
        <end position="604"/>
    </location>
</feature>
<dbReference type="OrthoDB" id="420606at2759"/>
<protein>
    <submittedName>
        <fullName evidence="8">Glycerol:H+ symporter</fullName>
    </submittedName>
</protein>
<evidence type="ECO:0000256" key="1">
    <source>
        <dbReference type="ARBA" id="ARBA00004141"/>
    </source>
</evidence>
<gene>
    <name evidence="8" type="ORF">FN846DRAFT_996011</name>
</gene>
<dbReference type="PANTHER" id="PTHR13285">
    <property type="entry name" value="ACYLTRANSFERASE"/>
    <property type="match status" value="1"/>
</dbReference>
<evidence type="ECO:0000256" key="3">
    <source>
        <dbReference type="ARBA" id="ARBA00022692"/>
    </source>
</evidence>
<evidence type="ECO:0000313" key="8">
    <source>
        <dbReference type="EMBL" id="KAA8912337.1"/>
    </source>
</evidence>
<proteinExistence type="inferred from homology"/>
<dbReference type="Pfam" id="PF03062">
    <property type="entry name" value="MBOAT"/>
    <property type="match status" value="1"/>
</dbReference>
<dbReference type="PANTHER" id="PTHR13285:SF18">
    <property type="entry name" value="PROTEIN-CYSTEINE N-PALMITOYLTRANSFERASE RASP"/>
    <property type="match status" value="1"/>
</dbReference>
<dbReference type="GO" id="GO:0016020">
    <property type="term" value="C:membrane"/>
    <property type="evidence" value="ECO:0007669"/>
    <property type="project" value="UniProtKB-SubCell"/>
</dbReference>
<dbReference type="FunCoup" id="A0A5J5F7E7">
    <property type="interactions" value="146"/>
</dbReference>
<sequence length="619" mass="71368">MALLSFFRSVYSLDTLDYRITANTTRSSSPPKNRPLPSLAGPSSASESPASRKAREEAAPSKWKTPEFFFYYFVVVTIVPLMFKTAFDVSKESHPNFPKYEKLLSPGWILGRRVDNSDQQYASFRNNIPILFSVLVLHFMLRRFYNLVYTRLCPTPPHNSSYLANHNLTRRKLFDILFAVIFLTALHSLSIIKILFILLINFSISFFHPSSVLVPILTWTFNVGILFANEYFRGYRFRDILPFLIAGEGEGVGYWMDHFMGGGLLNRWEVSFNITVLRLISYNMDHYWAAVRLEEGESEAGSVIEKKHADPWNISERDRIDTPAKIEDYSLLNYFAYILYTPLYLAGPIITFNDFIHQQKFSTPTLNTRRTILYGIRLLLAILSMELVLHFIYVVAISKTASRGSWEGDTPGQLAMIGYFNLHIIWLKLLIPWRFFRLWSLIDGVDPTENMLRCMSNNFSALAFWRAWHRSFNRWTVRYIYIPIGGARRPILNMVAVFTFVAFWHDLSLKLLAWGWLVVLFVVPEIVARKVFRKDAYGETSWRHLCAAGGVANVLMMMSANLVGFAIGLEGLQTMFKDMFGSYHGLAFFIMAVMSLFVGVQVMFEVRESEKRQGVVLKC</sequence>
<dbReference type="Proteomes" id="UP000326924">
    <property type="component" value="Unassembled WGS sequence"/>
</dbReference>
<comment type="similarity">
    <text evidence="2">Belongs to the membrane-bound acyltransferase family.</text>
</comment>
<feature type="transmembrane region" description="Helical" evidence="7">
    <location>
        <begin position="206"/>
        <end position="228"/>
    </location>
</feature>
<keyword evidence="9" id="KW-1185">Reference proteome</keyword>
<feature type="transmembrane region" description="Helical" evidence="7">
    <location>
        <begin position="334"/>
        <end position="352"/>
    </location>
</feature>
<accession>A0A5J5F7E7</accession>
<feature type="transmembrane region" description="Helical" evidence="7">
    <location>
        <begin position="511"/>
        <end position="532"/>
    </location>
</feature>
<evidence type="ECO:0000256" key="6">
    <source>
        <dbReference type="SAM" id="MobiDB-lite"/>
    </source>
</evidence>
<evidence type="ECO:0000313" key="9">
    <source>
        <dbReference type="Proteomes" id="UP000326924"/>
    </source>
</evidence>
<keyword evidence="4 7" id="KW-1133">Transmembrane helix</keyword>
<feature type="transmembrane region" description="Helical" evidence="7">
    <location>
        <begin position="544"/>
        <end position="569"/>
    </location>
</feature>
<organism evidence="8 9">
    <name type="scientific">Sphaerosporella brunnea</name>
    <dbReference type="NCBI Taxonomy" id="1250544"/>
    <lineage>
        <taxon>Eukaryota</taxon>
        <taxon>Fungi</taxon>
        <taxon>Dikarya</taxon>
        <taxon>Ascomycota</taxon>
        <taxon>Pezizomycotina</taxon>
        <taxon>Pezizomycetes</taxon>
        <taxon>Pezizales</taxon>
        <taxon>Pyronemataceae</taxon>
        <taxon>Sphaerosporella</taxon>
    </lineage>
</organism>
<feature type="transmembrane region" description="Helical" evidence="7">
    <location>
        <begin position="69"/>
        <end position="87"/>
    </location>
</feature>
<keyword evidence="5 7" id="KW-0472">Membrane</keyword>
<feature type="transmembrane region" description="Helical" evidence="7">
    <location>
        <begin position="176"/>
        <end position="200"/>
    </location>
</feature>
<feature type="compositionally biased region" description="Low complexity" evidence="6">
    <location>
        <begin position="35"/>
        <end position="51"/>
    </location>
</feature>
<feature type="transmembrane region" description="Helical" evidence="7">
    <location>
        <begin position="372"/>
        <end position="393"/>
    </location>
</feature>
<evidence type="ECO:0000256" key="7">
    <source>
        <dbReference type="SAM" id="Phobius"/>
    </source>
</evidence>
<feature type="transmembrane region" description="Helical" evidence="7">
    <location>
        <begin position="124"/>
        <end position="141"/>
    </location>
</feature>
<dbReference type="AlphaFoldDB" id="A0A5J5F7E7"/>
<feature type="transmembrane region" description="Helical" evidence="7">
    <location>
        <begin position="413"/>
        <end position="431"/>
    </location>
</feature>
<feature type="region of interest" description="Disordered" evidence="6">
    <location>
        <begin position="23"/>
        <end position="53"/>
    </location>
</feature>
<evidence type="ECO:0000256" key="4">
    <source>
        <dbReference type="ARBA" id="ARBA00022989"/>
    </source>
</evidence>
<reference evidence="8 9" key="1">
    <citation type="submission" date="2019-09" db="EMBL/GenBank/DDBJ databases">
        <title>Draft genome of the ectomycorrhizal ascomycete Sphaerosporella brunnea.</title>
        <authorList>
            <consortium name="DOE Joint Genome Institute"/>
            <person name="Benucci G.M."/>
            <person name="Marozzi G."/>
            <person name="Antonielli L."/>
            <person name="Sanchez S."/>
            <person name="Marco P."/>
            <person name="Wang X."/>
            <person name="Falini L.B."/>
            <person name="Barry K."/>
            <person name="Haridas S."/>
            <person name="Lipzen A."/>
            <person name="Labutti K."/>
            <person name="Grigoriev I.V."/>
            <person name="Murat C."/>
            <person name="Martin F."/>
            <person name="Albertini E."/>
            <person name="Donnini D."/>
            <person name="Bonito G."/>
        </authorList>
    </citation>
    <scope>NUCLEOTIDE SEQUENCE [LARGE SCALE GENOMIC DNA]</scope>
    <source>
        <strain evidence="8 9">Sb_GMNB300</strain>
    </source>
</reference>
<evidence type="ECO:0000256" key="5">
    <source>
        <dbReference type="ARBA" id="ARBA00023136"/>
    </source>
</evidence>
<dbReference type="InterPro" id="IPR004299">
    <property type="entry name" value="MBOAT_fam"/>
</dbReference>
<dbReference type="GO" id="GO:0008374">
    <property type="term" value="F:O-acyltransferase activity"/>
    <property type="evidence" value="ECO:0007669"/>
    <property type="project" value="TreeGrafter"/>
</dbReference>
<dbReference type="InParanoid" id="A0A5J5F7E7"/>